<evidence type="ECO:0000256" key="4">
    <source>
        <dbReference type="ARBA" id="ARBA00023054"/>
    </source>
</evidence>
<evidence type="ECO:0000313" key="8">
    <source>
        <dbReference type="EMBL" id="KAF9782769.1"/>
    </source>
</evidence>
<protein>
    <recommendedName>
        <fullName evidence="5">Exocyst complex component SEC15</fullName>
    </recommendedName>
</protein>
<dbReference type="InterPro" id="IPR046361">
    <property type="entry name" value="EXOC6/Sec15_C"/>
</dbReference>
<dbReference type="OrthoDB" id="10267033at2759"/>
<dbReference type="InterPro" id="IPR048359">
    <property type="entry name" value="EXOC6_Sec15_N"/>
</dbReference>
<dbReference type="InterPro" id="IPR007225">
    <property type="entry name" value="EXOC6/Sec15"/>
</dbReference>
<name>A0A9P6HA89_9AGAM</name>
<dbReference type="InterPro" id="IPR042044">
    <property type="entry name" value="EXOC6PINT-1/Sec15/Tip20_C_dom2"/>
</dbReference>
<dbReference type="EMBL" id="WIUZ02000011">
    <property type="protein sequence ID" value="KAF9782769.1"/>
    <property type="molecule type" value="Genomic_DNA"/>
</dbReference>
<dbReference type="GO" id="GO:0090522">
    <property type="term" value="P:vesicle tethering involved in exocytosis"/>
    <property type="evidence" value="ECO:0007669"/>
    <property type="project" value="UniProtKB-UniRule"/>
</dbReference>
<dbReference type="Gene3D" id="1.20.58.670">
    <property type="entry name" value="Dsl1p vesicle tethering complex, Tip20p subunit, domain D"/>
    <property type="match status" value="1"/>
</dbReference>
<keyword evidence="3 5" id="KW-0268">Exocytosis</keyword>
<dbReference type="GO" id="GO:0016020">
    <property type="term" value="C:membrane"/>
    <property type="evidence" value="ECO:0007669"/>
    <property type="project" value="TreeGrafter"/>
</dbReference>
<comment type="function">
    <text evidence="5">Component of the exocyst complex involved in the docking of exocytic vesicles with fusion sites on the plasma membrane.</text>
</comment>
<gene>
    <name evidence="8" type="ORF">BJ322DRAFT_1143081</name>
</gene>
<evidence type="ECO:0000256" key="1">
    <source>
        <dbReference type="ARBA" id="ARBA00007944"/>
    </source>
</evidence>
<accession>A0A9P6HA89</accession>
<dbReference type="AlphaFoldDB" id="A0A9P6HA89"/>
<comment type="similarity">
    <text evidence="1 5">Belongs to the SEC15 family.</text>
</comment>
<feature type="domain" description="Exocyst complex component EXOC6/Sec15 N-terminal" evidence="7">
    <location>
        <begin position="55"/>
        <end position="223"/>
    </location>
</feature>
<evidence type="ECO:0000259" key="7">
    <source>
        <dbReference type="Pfam" id="PF20651"/>
    </source>
</evidence>
<evidence type="ECO:0000256" key="3">
    <source>
        <dbReference type="ARBA" id="ARBA00022483"/>
    </source>
</evidence>
<keyword evidence="9" id="KW-1185">Reference proteome</keyword>
<feature type="domain" description="Exocyst complex subunit EXOC6/Sec15 C-terminal" evidence="6">
    <location>
        <begin position="439"/>
        <end position="757"/>
    </location>
</feature>
<dbReference type="GO" id="GO:0006886">
    <property type="term" value="P:intracellular protein transport"/>
    <property type="evidence" value="ECO:0007669"/>
    <property type="project" value="InterPro"/>
</dbReference>
<comment type="caution">
    <text evidence="8">The sequence shown here is derived from an EMBL/GenBank/DDBJ whole genome shotgun (WGS) entry which is preliminary data.</text>
</comment>
<evidence type="ECO:0000256" key="2">
    <source>
        <dbReference type="ARBA" id="ARBA00022448"/>
    </source>
</evidence>
<dbReference type="GO" id="GO:0000145">
    <property type="term" value="C:exocyst"/>
    <property type="evidence" value="ECO:0007669"/>
    <property type="project" value="UniProtKB-UniRule"/>
</dbReference>
<reference evidence="8" key="2">
    <citation type="submission" date="2020-11" db="EMBL/GenBank/DDBJ databases">
        <authorList>
            <consortium name="DOE Joint Genome Institute"/>
            <person name="Kuo A."/>
            <person name="Miyauchi S."/>
            <person name="Kiss E."/>
            <person name="Drula E."/>
            <person name="Kohler A."/>
            <person name="Sanchez-Garcia M."/>
            <person name="Andreopoulos B."/>
            <person name="Barry K.W."/>
            <person name="Bonito G."/>
            <person name="Buee M."/>
            <person name="Carver A."/>
            <person name="Chen C."/>
            <person name="Cichocki N."/>
            <person name="Clum A."/>
            <person name="Culley D."/>
            <person name="Crous P.W."/>
            <person name="Fauchery L."/>
            <person name="Girlanda M."/>
            <person name="Hayes R."/>
            <person name="Keri Z."/>
            <person name="Labutti K."/>
            <person name="Lipzen A."/>
            <person name="Lombard V."/>
            <person name="Magnuson J."/>
            <person name="Maillard F."/>
            <person name="Morin E."/>
            <person name="Murat C."/>
            <person name="Nolan M."/>
            <person name="Ohm R."/>
            <person name="Pangilinan J."/>
            <person name="Pereira M."/>
            <person name="Perotto S."/>
            <person name="Peter M."/>
            <person name="Riley R."/>
            <person name="Sitrit Y."/>
            <person name="Stielow B."/>
            <person name="Szollosi G."/>
            <person name="Zifcakova L."/>
            <person name="Stursova M."/>
            <person name="Spatafora J.W."/>
            <person name="Tedersoo L."/>
            <person name="Vaario L.-M."/>
            <person name="Yamada A."/>
            <person name="Yan M."/>
            <person name="Wang P."/>
            <person name="Xu J."/>
            <person name="Bruns T."/>
            <person name="Baldrian P."/>
            <person name="Vilgalys R."/>
            <person name="Henrissat B."/>
            <person name="Grigoriev I.V."/>
            <person name="Hibbett D."/>
            <person name="Nagy L.G."/>
            <person name="Martin F.M."/>
        </authorList>
    </citation>
    <scope>NUCLEOTIDE SEQUENCE</scope>
    <source>
        <strain evidence="8">UH-Tt-Lm1</strain>
    </source>
</reference>
<organism evidence="8 9">
    <name type="scientific">Thelephora terrestris</name>
    <dbReference type="NCBI Taxonomy" id="56493"/>
    <lineage>
        <taxon>Eukaryota</taxon>
        <taxon>Fungi</taxon>
        <taxon>Dikarya</taxon>
        <taxon>Basidiomycota</taxon>
        <taxon>Agaricomycotina</taxon>
        <taxon>Agaricomycetes</taxon>
        <taxon>Thelephorales</taxon>
        <taxon>Thelephoraceae</taxon>
        <taxon>Thelephora</taxon>
    </lineage>
</organism>
<evidence type="ECO:0000313" key="9">
    <source>
        <dbReference type="Proteomes" id="UP000736335"/>
    </source>
</evidence>
<dbReference type="GO" id="GO:0006893">
    <property type="term" value="P:Golgi to plasma membrane transport"/>
    <property type="evidence" value="ECO:0007669"/>
    <property type="project" value="TreeGrafter"/>
</dbReference>
<dbReference type="Gene3D" id="1.10.357.30">
    <property type="entry name" value="Exocyst complex subunit Sec15 C-terminal domain, N-terminal subdomain"/>
    <property type="match status" value="1"/>
</dbReference>
<sequence length="793" mass="90927">MPPRRPQYTQESIDQHLQQIHLLDQSSSSENLEQVGPIIKQIHANRQQEVYLRTLQGLIESKDAEIERICGENYRDFISSVSTLFSIKSHTTVLSNKISSLDGSVSQVGHDLVEKKRALLQCKKTAANLDEAIDTLQACLRVLDVVYRVGEMVKERKYWSALRSLEDIQSMPPTSLSQTPLFQHLVSSLPSLRTQIKDAVTASTKQWLWDIRNVSGQVGKLAIEAMDTRTRRWRSRRERDPMTKHSKVGNAVELVTYEKTEFDVFDNSELKVDFKPLYHCIHIYTALDSLDELRKSYQADRRAQSDLILPIPIPLGALTSLIQEVAGFFIVETHVLKTTGNFRSEQELEELWDSLLGRLCLALDNALSTETDPEGYLRVKEALIGFIMTMETFEYPTTGLHSFILILFEKYSNLLEKQFGKRFKDVSLLSVNGFSTEMRDFLQIVERDDSVPMQAENEQERNAIMNGVWLVRAERERLLKQSFPLVFPWSQCFYLCCDDIRNFVKKFYHFIEGVAQHHRNIDELLSKSLDTLLSTHISENIAQRVSTVSNLSEIAQIAENIEHFEVCCAELARSLTNIRAVQRGGVVHIRNANGSFSKTLGVTLDRIPKVISMKVNDLLSEYEWTPQEPEGVPTPYLSTLFQWLTTVVDSLSLDQKYKDKAYEGAIAYINDFYMDNLTSRANTQIINQNALENVLVDIQFLKDQFTVVGLDKFMGMFDELVMTASIPVNDRVAQYLDQRQTTSALVKPRRLQVLLEKLSRYGATRSDRYSRELAEKRRKEAEMVGRIYPGESR</sequence>
<keyword evidence="4" id="KW-0175">Coiled coil</keyword>
<dbReference type="PANTHER" id="PTHR12702">
    <property type="entry name" value="SEC15"/>
    <property type="match status" value="1"/>
</dbReference>
<dbReference type="Pfam" id="PF20651">
    <property type="entry name" value="EXOC6_Sec15_N"/>
    <property type="match status" value="1"/>
</dbReference>
<keyword evidence="2 5" id="KW-0813">Transport</keyword>
<dbReference type="PIRSF" id="PIRSF025007">
    <property type="entry name" value="Sec15"/>
    <property type="match status" value="1"/>
</dbReference>
<evidence type="ECO:0000256" key="5">
    <source>
        <dbReference type="PIRNR" id="PIRNR025007"/>
    </source>
</evidence>
<dbReference type="Pfam" id="PF04091">
    <property type="entry name" value="Sec15_C"/>
    <property type="match status" value="1"/>
</dbReference>
<dbReference type="Proteomes" id="UP000736335">
    <property type="component" value="Unassembled WGS sequence"/>
</dbReference>
<reference evidence="8" key="1">
    <citation type="journal article" date="2020" name="Nat. Commun.">
        <title>Large-scale genome sequencing of mycorrhizal fungi provides insights into the early evolution of symbiotic traits.</title>
        <authorList>
            <person name="Miyauchi S."/>
            <person name="Kiss E."/>
            <person name="Kuo A."/>
            <person name="Drula E."/>
            <person name="Kohler A."/>
            <person name="Sanchez-Garcia M."/>
            <person name="Morin E."/>
            <person name="Andreopoulos B."/>
            <person name="Barry K.W."/>
            <person name="Bonito G."/>
            <person name="Buee M."/>
            <person name="Carver A."/>
            <person name="Chen C."/>
            <person name="Cichocki N."/>
            <person name="Clum A."/>
            <person name="Culley D."/>
            <person name="Crous P.W."/>
            <person name="Fauchery L."/>
            <person name="Girlanda M."/>
            <person name="Hayes R.D."/>
            <person name="Keri Z."/>
            <person name="LaButti K."/>
            <person name="Lipzen A."/>
            <person name="Lombard V."/>
            <person name="Magnuson J."/>
            <person name="Maillard F."/>
            <person name="Murat C."/>
            <person name="Nolan M."/>
            <person name="Ohm R.A."/>
            <person name="Pangilinan J."/>
            <person name="Pereira M.F."/>
            <person name="Perotto S."/>
            <person name="Peter M."/>
            <person name="Pfister S."/>
            <person name="Riley R."/>
            <person name="Sitrit Y."/>
            <person name="Stielow J.B."/>
            <person name="Szollosi G."/>
            <person name="Zifcakova L."/>
            <person name="Stursova M."/>
            <person name="Spatafora J.W."/>
            <person name="Tedersoo L."/>
            <person name="Vaario L.M."/>
            <person name="Yamada A."/>
            <person name="Yan M."/>
            <person name="Wang P."/>
            <person name="Xu J."/>
            <person name="Bruns T."/>
            <person name="Baldrian P."/>
            <person name="Vilgalys R."/>
            <person name="Dunand C."/>
            <person name="Henrissat B."/>
            <person name="Grigoriev I.V."/>
            <person name="Hibbett D."/>
            <person name="Nagy L.G."/>
            <person name="Martin F.M."/>
        </authorList>
    </citation>
    <scope>NUCLEOTIDE SEQUENCE</scope>
    <source>
        <strain evidence="8">UH-Tt-Lm1</strain>
    </source>
</reference>
<evidence type="ECO:0000259" key="6">
    <source>
        <dbReference type="Pfam" id="PF04091"/>
    </source>
</evidence>
<dbReference type="PANTHER" id="PTHR12702:SF0">
    <property type="entry name" value="EXOCYST COMPLEX COMPONENT 6"/>
    <property type="match status" value="1"/>
</dbReference>
<proteinExistence type="inferred from homology"/>
<dbReference type="InterPro" id="IPR042045">
    <property type="entry name" value="EXOC6/Sec15_C_dom1"/>
</dbReference>